<dbReference type="CDD" id="cd00082">
    <property type="entry name" value="HisKA"/>
    <property type="match status" value="1"/>
</dbReference>
<evidence type="ECO:0000256" key="1">
    <source>
        <dbReference type="ARBA" id="ARBA00000085"/>
    </source>
</evidence>
<evidence type="ECO:0000259" key="5">
    <source>
        <dbReference type="PROSITE" id="PS50109"/>
    </source>
</evidence>
<sequence length="257" mass="28381">MLDELRQNREELEARLDELDQANKQLREAQDSLIRSEKLASVGQLAAGVAHEVGNPLAAISGYLELLDDGDLDDDLTADILQRSQKEVERIRTIIRDLLDFSREEAEPAIEAVALPRCVEEAKNLVKAQPKSRNVDIVDHTPADLPQVRAVGSQVVQILVNLLINAVDAMEGEAGEIAITAETRDDQVALIVEDNGPGIPDDKLQRVFDPFFTTKDPGEGTGLGLAICLRIMRRLDGDIRVESREGEGARFELVFQR</sequence>
<dbReference type="SMART" id="SM00387">
    <property type="entry name" value="HATPase_c"/>
    <property type="match status" value="1"/>
</dbReference>
<keyword evidence="7" id="KW-1185">Reference proteome</keyword>
<keyword evidence="3" id="KW-0597">Phosphoprotein</keyword>
<gene>
    <name evidence="6" type="ORF">FIV42_04375</name>
</gene>
<dbReference type="PROSITE" id="PS50109">
    <property type="entry name" value="HIS_KIN"/>
    <property type="match status" value="1"/>
</dbReference>
<dbReference type="PANTHER" id="PTHR43065">
    <property type="entry name" value="SENSOR HISTIDINE KINASE"/>
    <property type="match status" value="1"/>
</dbReference>
<accession>A0A5B8Y499</accession>
<evidence type="ECO:0000313" key="6">
    <source>
        <dbReference type="EMBL" id="QDG50002.1"/>
    </source>
</evidence>
<dbReference type="SMART" id="SM00388">
    <property type="entry name" value="HisKA"/>
    <property type="match status" value="1"/>
</dbReference>
<evidence type="ECO:0000256" key="4">
    <source>
        <dbReference type="SAM" id="Coils"/>
    </source>
</evidence>
<dbReference type="RefSeq" id="WP_141196498.1">
    <property type="nucleotide sequence ID" value="NZ_CP041186.1"/>
</dbReference>
<evidence type="ECO:0000256" key="2">
    <source>
        <dbReference type="ARBA" id="ARBA00012438"/>
    </source>
</evidence>
<dbReference type="InterPro" id="IPR036097">
    <property type="entry name" value="HisK_dim/P_sf"/>
</dbReference>
<feature type="domain" description="Histidine kinase" evidence="5">
    <location>
        <begin position="48"/>
        <end position="257"/>
    </location>
</feature>
<dbReference type="Gene3D" id="3.30.565.10">
    <property type="entry name" value="Histidine kinase-like ATPase, C-terminal domain"/>
    <property type="match status" value="1"/>
</dbReference>
<comment type="catalytic activity">
    <reaction evidence="1">
        <text>ATP + protein L-histidine = ADP + protein N-phospho-L-histidine.</text>
        <dbReference type="EC" id="2.7.13.3"/>
    </reaction>
</comment>
<accession>A0A4Y6PNW2</accession>
<keyword evidence="4" id="KW-0175">Coiled coil</keyword>
<dbReference type="Proteomes" id="UP000315995">
    <property type="component" value="Chromosome"/>
</dbReference>
<dbReference type="EMBL" id="CP041186">
    <property type="protein sequence ID" value="QDG50002.1"/>
    <property type="molecule type" value="Genomic_DNA"/>
</dbReference>
<evidence type="ECO:0000256" key="3">
    <source>
        <dbReference type="ARBA" id="ARBA00022553"/>
    </source>
</evidence>
<dbReference type="InterPro" id="IPR003661">
    <property type="entry name" value="HisK_dim/P_dom"/>
</dbReference>
<protein>
    <recommendedName>
        <fullName evidence="2">histidine kinase</fullName>
        <ecNumber evidence="2">2.7.13.3</ecNumber>
    </recommendedName>
</protein>
<dbReference type="Gene3D" id="1.10.287.130">
    <property type="match status" value="1"/>
</dbReference>
<dbReference type="EC" id="2.7.13.3" evidence="2"/>
<feature type="coiled-coil region" evidence="4">
    <location>
        <begin position="2"/>
        <end position="39"/>
    </location>
</feature>
<reference evidence="6 7" key="1">
    <citation type="submission" date="2019-06" db="EMBL/GenBank/DDBJ databases">
        <title>Persicimonas caeni gen. nov., sp. nov., a predatory bacterium isolated from solar saltern.</title>
        <authorList>
            <person name="Wang S."/>
        </authorList>
    </citation>
    <scope>NUCLEOTIDE SEQUENCE [LARGE SCALE GENOMIC DNA]</scope>
    <source>
        <strain evidence="6 7">YN101</strain>
    </source>
</reference>
<name>A0A4Y6PNW2_PERCE</name>
<evidence type="ECO:0000313" key="7">
    <source>
        <dbReference type="Proteomes" id="UP000315995"/>
    </source>
</evidence>
<dbReference type="Pfam" id="PF00512">
    <property type="entry name" value="HisKA"/>
    <property type="match status" value="1"/>
</dbReference>
<organism evidence="6 7">
    <name type="scientific">Persicimonas caeni</name>
    <dbReference type="NCBI Taxonomy" id="2292766"/>
    <lineage>
        <taxon>Bacteria</taxon>
        <taxon>Deltaproteobacteria</taxon>
        <taxon>Bradymonadales</taxon>
        <taxon>Bradymonadaceae</taxon>
        <taxon>Persicimonas</taxon>
    </lineage>
</organism>
<dbReference type="PRINTS" id="PR00344">
    <property type="entry name" value="BCTRLSENSOR"/>
</dbReference>
<dbReference type="SUPFAM" id="SSF47384">
    <property type="entry name" value="Homodimeric domain of signal transducing histidine kinase"/>
    <property type="match status" value="1"/>
</dbReference>
<dbReference type="PANTHER" id="PTHR43065:SF42">
    <property type="entry name" value="TWO-COMPONENT SENSOR PPRA"/>
    <property type="match status" value="1"/>
</dbReference>
<dbReference type="SUPFAM" id="SSF55874">
    <property type="entry name" value="ATPase domain of HSP90 chaperone/DNA topoisomerase II/histidine kinase"/>
    <property type="match status" value="1"/>
</dbReference>
<dbReference type="InterPro" id="IPR003594">
    <property type="entry name" value="HATPase_dom"/>
</dbReference>
<dbReference type="OrthoDB" id="9781147at2"/>
<proteinExistence type="predicted"/>
<dbReference type="InterPro" id="IPR005467">
    <property type="entry name" value="His_kinase_dom"/>
</dbReference>
<dbReference type="GO" id="GO:0000155">
    <property type="term" value="F:phosphorelay sensor kinase activity"/>
    <property type="evidence" value="ECO:0007669"/>
    <property type="project" value="InterPro"/>
</dbReference>
<dbReference type="Pfam" id="PF02518">
    <property type="entry name" value="HATPase_c"/>
    <property type="match status" value="1"/>
</dbReference>
<dbReference type="AlphaFoldDB" id="A0A4Y6PNW2"/>
<dbReference type="InterPro" id="IPR036890">
    <property type="entry name" value="HATPase_C_sf"/>
</dbReference>
<dbReference type="InterPro" id="IPR004358">
    <property type="entry name" value="Sig_transdc_His_kin-like_C"/>
</dbReference>